<dbReference type="SUPFAM" id="SSF52540">
    <property type="entry name" value="P-loop containing nucleoside triphosphate hydrolases"/>
    <property type="match status" value="1"/>
</dbReference>
<dbReference type="Pfam" id="PF13177">
    <property type="entry name" value="DNA_pol3_delta2"/>
    <property type="match status" value="1"/>
</dbReference>
<dbReference type="InterPro" id="IPR050238">
    <property type="entry name" value="DNA_Rep/Repair_Clamp_Loader"/>
</dbReference>
<evidence type="ECO:0000313" key="1">
    <source>
        <dbReference type="EMBL" id="ACV69574.1"/>
    </source>
</evidence>
<dbReference type="KEGG" id="drt:Dret_2290"/>
<dbReference type="AlphaFoldDB" id="C8X577"/>
<accession>C8X577</accession>
<proteinExistence type="predicted"/>
<sequence length="286" mass="32369">MAQTFLPASDHQPRLKGYLDRLGTAVPASLLLEGGREPERRALALYWAARLNCLQAEAPCRHCPTCQQIAEEIFRDLIVLDGRQESIRIDPVRTMRRELASRPEYGGTRVILIHEAQSLTQEAANALLKSLEEPPPGNAFVLTAPQRQWILPTLVSRSWVLTLNWHADTAEEAPELEQWVERLLAFWVRSQGLFEHTGRKGSLDRLTVEAVIARCQRELLAAMTQSAQPEAKMASLFRERIAPATFPVLDQTLHKAQEALQHNVNPALVLDWLALQFWRATRRGPE</sequence>
<dbReference type="GO" id="GO:0006261">
    <property type="term" value="P:DNA-templated DNA replication"/>
    <property type="evidence" value="ECO:0007669"/>
    <property type="project" value="TreeGrafter"/>
</dbReference>
<dbReference type="eggNOG" id="COG2812">
    <property type="taxonomic scope" value="Bacteria"/>
</dbReference>
<name>C8X577_DESRD</name>
<protein>
    <submittedName>
        <fullName evidence="1">DNA polymerase III, delta prime subunit, putative</fullName>
    </submittedName>
</protein>
<organism evidence="1 2">
    <name type="scientific">Desulfohalobium retbaense (strain ATCC 49708 / DSM 5692 / JCM 16813 / HR100)</name>
    <dbReference type="NCBI Taxonomy" id="485915"/>
    <lineage>
        <taxon>Bacteria</taxon>
        <taxon>Pseudomonadati</taxon>
        <taxon>Thermodesulfobacteriota</taxon>
        <taxon>Desulfovibrionia</taxon>
        <taxon>Desulfovibrionales</taxon>
        <taxon>Desulfohalobiaceae</taxon>
        <taxon>Desulfohalobium</taxon>
    </lineage>
</organism>
<dbReference type="Proteomes" id="UP000001052">
    <property type="component" value="Chromosome"/>
</dbReference>
<gene>
    <name evidence="1" type="ordered locus">Dret_2290</name>
</gene>
<dbReference type="PANTHER" id="PTHR11669:SF8">
    <property type="entry name" value="DNA POLYMERASE III SUBUNIT DELTA"/>
    <property type="match status" value="1"/>
</dbReference>
<dbReference type="PANTHER" id="PTHR11669">
    <property type="entry name" value="REPLICATION FACTOR C / DNA POLYMERASE III GAMMA-TAU SUBUNIT"/>
    <property type="match status" value="1"/>
</dbReference>
<dbReference type="OrthoDB" id="9811073at2"/>
<dbReference type="Gene3D" id="3.40.50.300">
    <property type="entry name" value="P-loop containing nucleotide triphosphate hydrolases"/>
    <property type="match status" value="1"/>
</dbReference>
<dbReference type="InterPro" id="IPR027417">
    <property type="entry name" value="P-loop_NTPase"/>
</dbReference>
<dbReference type="RefSeq" id="WP_015752715.1">
    <property type="nucleotide sequence ID" value="NC_013223.1"/>
</dbReference>
<dbReference type="HOGENOM" id="CLU_066187_0_0_7"/>
<evidence type="ECO:0000313" key="2">
    <source>
        <dbReference type="Proteomes" id="UP000001052"/>
    </source>
</evidence>
<keyword evidence="2" id="KW-1185">Reference proteome</keyword>
<dbReference type="STRING" id="485915.Dret_2290"/>
<dbReference type="EMBL" id="CP001734">
    <property type="protein sequence ID" value="ACV69574.1"/>
    <property type="molecule type" value="Genomic_DNA"/>
</dbReference>
<reference evidence="1 2" key="2">
    <citation type="journal article" date="2010" name="Stand. Genomic Sci.">
        <title>Complete genome sequence of Desulfohalobium retbaense type strain (HR(100)).</title>
        <authorList>
            <person name="Spring S."/>
            <person name="Nolan M."/>
            <person name="Lapidus A."/>
            <person name="Glavina Del Rio T."/>
            <person name="Copeland A."/>
            <person name="Tice H."/>
            <person name="Cheng J.F."/>
            <person name="Lucas S."/>
            <person name="Land M."/>
            <person name="Chen F."/>
            <person name="Bruce D."/>
            <person name="Goodwin L."/>
            <person name="Pitluck S."/>
            <person name="Ivanova N."/>
            <person name="Mavromatis K."/>
            <person name="Mikhailova N."/>
            <person name="Pati A."/>
            <person name="Chen A."/>
            <person name="Palaniappan K."/>
            <person name="Hauser L."/>
            <person name="Chang Y.J."/>
            <person name="Jeffries C.D."/>
            <person name="Munk C."/>
            <person name="Kiss H."/>
            <person name="Chain P."/>
            <person name="Han C."/>
            <person name="Brettin T."/>
            <person name="Detter J.C."/>
            <person name="Schuler E."/>
            <person name="Goker M."/>
            <person name="Rohde M."/>
            <person name="Bristow J."/>
            <person name="Eisen J.A."/>
            <person name="Markowitz V."/>
            <person name="Hugenholtz P."/>
            <person name="Kyrpides N.C."/>
            <person name="Klenk H.P."/>
        </authorList>
    </citation>
    <scope>NUCLEOTIDE SEQUENCE [LARGE SCALE GENOMIC DNA]</scope>
    <source>
        <strain evidence="1 2">DSM 5692</strain>
    </source>
</reference>
<reference evidence="2" key="1">
    <citation type="submission" date="2009-09" db="EMBL/GenBank/DDBJ databases">
        <title>The complete chromosome of Desulfohalobium retbaense DSM 5692.</title>
        <authorList>
            <consortium name="US DOE Joint Genome Institute (JGI-PGF)"/>
            <person name="Lucas S."/>
            <person name="Copeland A."/>
            <person name="Lapidus A."/>
            <person name="Glavina del Rio T."/>
            <person name="Dalin E."/>
            <person name="Tice H."/>
            <person name="Bruce D."/>
            <person name="Goodwin L."/>
            <person name="Pitluck S."/>
            <person name="Kyrpides N."/>
            <person name="Mavromatis K."/>
            <person name="Ivanova N."/>
            <person name="Mikhailova N."/>
            <person name="Munk A.C."/>
            <person name="Brettin T."/>
            <person name="Detter J.C."/>
            <person name="Han C."/>
            <person name="Tapia R."/>
            <person name="Larimer F."/>
            <person name="Land M."/>
            <person name="Hauser L."/>
            <person name="Markowitz V."/>
            <person name="Cheng J.-F."/>
            <person name="Hugenholtz P."/>
            <person name="Woyke T."/>
            <person name="Wu D."/>
            <person name="Spring S."/>
            <person name="Klenk H.-P."/>
            <person name="Eisen J.A."/>
        </authorList>
    </citation>
    <scope>NUCLEOTIDE SEQUENCE [LARGE SCALE GENOMIC DNA]</scope>
    <source>
        <strain evidence="2">DSM 5692</strain>
    </source>
</reference>